<dbReference type="InterPro" id="IPR003838">
    <property type="entry name" value="ABC3_permease_C"/>
</dbReference>
<evidence type="ECO:0000259" key="8">
    <source>
        <dbReference type="Pfam" id="PF02687"/>
    </source>
</evidence>
<comment type="caution">
    <text evidence="10">The sequence shown here is derived from an EMBL/GenBank/DDBJ whole genome shotgun (WGS) entry which is preliminary data.</text>
</comment>
<evidence type="ECO:0000256" key="1">
    <source>
        <dbReference type="ARBA" id="ARBA00004651"/>
    </source>
</evidence>
<evidence type="ECO:0000313" key="10">
    <source>
        <dbReference type="EMBL" id="KFI88234.1"/>
    </source>
</evidence>
<evidence type="ECO:0000256" key="7">
    <source>
        <dbReference type="SAM" id="Phobius"/>
    </source>
</evidence>
<protein>
    <submittedName>
        <fullName evidence="10">ABC transporter, permease protein</fullName>
    </submittedName>
</protein>
<dbReference type="GO" id="GO:0005886">
    <property type="term" value="C:plasma membrane"/>
    <property type="evidence" value="ECO:0007669"/>
    <property type="project" value="UniProtKB-SubCell"/>
</dbReference>
<dbReference type="InterPro" id="IPR050250">
    <property type="entry name" value="Macrolide_Exporter_MacB"/>
</dbReference>
<organism evidence="10 11">
    <name type="scientific">Bifidobacterium ruminantium</name>
    <dbReference type="NCBI Taxonomy" id="78346"/>
    <lineage>
        <taxon>Bacteria</taxon>
        <taxon>Bacillati</taxon>
        <taxon>Actinomycetota</taxon>
        <taxon>Actinomycetes</taxon>
        <taxon>Bifidobacteriales</taxon>
        <taxon>Bifidobacteriaceae</taxon>
        <taxon>Bifidobacterium</taxon>
    </lineage>
</organism>
<dbReference type="PANTHER" id="PTHR30572">
    <property type="entry name" value="MEMBRANE COMPONENT OF TRANSPORTER-RELATED"/>
    <property type="match status" value="1"/>
</dbReference>
<dbReference type="eggNOG" id="COG0577">
    <property type="taxonomic scope" value="Bacteria"/>
</dbReference>
<keyword evidence="4 7" id="KW-1133">Transmembrane helix</keyword>
<proteinExistence type="inferred from homology"/>
<comment type="similarity">
    <text evidence="6">Belongs to the ABC-4 integral membrane protein family.</text>
</comment>
<feature type="domain" description="ABC3 transporter permease C-terminal" evidence="8">
    <location>
        <begin position="314"/>
        <end position="424"/>
    </location>
</feature>
<accession>A0A087CY84</accession>
<evidence type="ECO:0000256" key="5">
    <source>
        <dbReference type="ARBA" id="ARBA00023136"/>
    </source>
</evidence>
<dbReference type="EMBL" id="JGZL01000010">
    <property type="protein sequence ID" value="KFI88234.1"/>
    <property type="molecule type" value="Genomic_DNA"/>
</dbReference>
<evidence type="ECO:0000256" key="2">
    <source>
        <dbReference type="ARBA" id="ARBA00022475"/>
    </source>
</evidence>
<feature type="domain" description="MacB-like periplasmic core" evidence="9">
    <location>
        <begin position="23"/>
        <end position="277"/>
    </location>
</feature>
<evidence type="ECO:0000256" key="6">
    <source>
        <dbReference type="ARBA" id="ARBA00038076"/>
    </source>
</evidence>
<keyword evidence="5 7" id="KW-0472">Membrane</keyword>
<feature type="transmembrane region" description="Helical" evidence="7">
    <location>
        <begin position="402"/>
        <end position="426"/>
    </location>
</feature>
<keyword evidence="3 7" id="KW-0812">Transmembrane</keyword>
<dbReference type="Pfam" id="PF02687">
    <property type="entry name" value="FtsX"/>
    <property type="match status" value="1"/>
</dbReference>
<comment type="subcellular location">
    <subcellularLocation>
        <location evidence="1">Cell membrane</location>
        <topology evidence="1">Multi-pass membrane protein</topology>
    </subcellularLocation>
</comment>
<evidence type="ECO:0000259" key="9">
    <source>
        <dbReference type="Pfam" id="PF12704"/>
    </source>
</evidence>
<dbReference type="PANTHER" id="PTHR30572:SF4">
    <property type="entry name" value="ABC TRANSPORTER PERMEASE YTRF"/>
    <property type="match status" value="1"/>
</dbReference>
<evidence type="ECO:0000256" key="4">
    <source>
        <dbReference type="ARBA" id="ARBA00022989"/>
    </source>
</evidence>
<dbReference type="AlphaFoldDB" id="A0A087CY84"/>
<gene>
    <name evidence="10" type="ORF">BRUM_1650</name>
</gene>
<feature type="transmembrane region" description="Helical" evidence="7">
    <location>
        <begin position="313"/>
        <end position="335"/>
    </location>
</feature>
<evidence type="ECO:0000256" key="3">
    <source>
        <dbReference type="ARBA" id="ARBA00022692"/>
    </source>
</evidence>
<keyword evidence="2" id="KW-1003">Cell membrane</keyword>
<dbReference type="GO" id="GO:0022857">
    <property type="term" value="F:transmembrane transporter activity"/>
    <property type="evidence" value="ECO:0007669"/>
    <property type="project" value="TreeGrafter"/>
</dbReference>
<dbReference type="Pfam" id="PF12704">
    <property type="entry name" value="MacB_PCD"/>
    <property type="match status" value="1"/>
</dbReference>
<dbReference type="InterPro" id="IPR025857">
    <property type="entry name" value="MacB_PCD"/>
</dbReference>
<feature type="transmembrane region" description="Helical" evidence="7">
    <location>
        <begin position="355"/>
        <end position="382"/>
    </location>
</feature>
<dbReference type="RefSeq" id="WP_081815681.1">
    <property type="nucleotide sequence ID" value="NZ_JGZL01000010.1"/>
</dbReference>
<dbReference type="Proteomes" id="UP000029078">
    <property type="component" value="Unassembled WGS sequence"/>
</dbReference>
<evidence type="ECO:0000313" key="11">
    <source>
        <dbReference type="Proteomes" id="UP000029078"/>
    </source>
</evidence>
<name>A0A087CY84_BIFRU</name>
<dbReference type="STRING" id="78346.BRUM_1650"/>
<sequence>MFVLKNAWAALGRVKWRTALTALLALLVSFSAAVDLAVLRADDTANNETYQSQKASAMIRPSAKTMAKHDGADSSYTANYMTWELYSKYAEAVQKNNVTFDYTLATSVPVRASKSLQAIAAKSDTSEDKTGGDLTLQAFYTAEAAKVNDYGTFKVVKGKNLSYKTENDGVLVSQSLAKKNNLKVGSKVTVGNPTKASTTYKATVRGIYEYTDDAPAGYGSDAKYAKDNRENVVYTTYINFAKDGLDTTDAKGWGIPDLNIIFTLTDPATYNKFVRLVKKAKLDTSKYTISSPSLDAYKKRIAPLDSAAASARVILLVAVIVGGLALLALVLWAAIAGRRDEIGMAMISGVTKGRLGWQFMLETFMMTVPGWIIGLVAGALLAKPIGTAWAGGQAVAITSASVWNVIWYGLGACLVLGIIAFMRVGFFDLSQLFASRSDKPVDMTGTDAAETTNRTEVDA</sequence>
<keyword evidence="11" id="KW-1185">Reference proteome</keyword>
<reference evidence="10 11" key="1">
    <citation type="submission" date="2014-03" db="EMBL/GenBank/DDBJ databases">
        <title>Genomics of Bifidobacteria.</title>
        <authorList>
            <person name="Ventura M."/>
            <person name="Milani C."/>
            <person name="Lugli G.A."/>
        </authorList>
    </citation>
    <scope>NUCLEOTIDE SEQUENCE [LARGE SCALE GENOMIC DNA]</scope>
    <source>
        <strain evidence="10 11">LMG 21811</strain>
    </source>
</reference>